<dbReference type="RefSeq" id="WP_163205483.1">
    <property type="nucleotide sequence ID" value="NZ_JAAGWG010000016.1"/>
</dbReference>
<dbReference type="SUPFAM" id="SSF56529">
    <property type="entry name" value="FAH"/>
    <property type="match status" value="1"/>
</dbReference>
<comment type="similarity">
    <text evidence="1">Belongs to the FAH family.</text>
</comment>
<dbReference type="Gene3D" id="3.90.850.10">
    <property type="entry name" value="Fumarylacetoacetase-like, C-terminal domain"/>
    <property type="match status" value="1"/>
</dbReference>
<protein>
    <submittedName>
        <fullName evidence="4">Fumarylacetoacetate hydrolase family protein</fullName>
    </submittedName>
</protein>
<gene>
    <name evidence="4" type="ORF">GCU60_11990</name>
</gene>
<dbReference type="InterPro" id="IPR011234">
    <property type="entry name" value="Fumarylacetoacetase-like_C"/>
</dbReference>
<comment type="caution">
    <text evidence="4">The sequence shown here is derived from an EMBL/GenBank/DDBJ whole genome shotgun (WGS) entry which is preliminary data.</text>
</comment>
<keyword evidence="2" id="KW-0479">Metal-binding</keyword>
<proteinExistence type="inferred from homology"/>
<organism evidence="4 5">
    <name type="scientific">Blastococcus saxobsidens</name>
    <dbReference type="NCBI Taxonomy" id="138336"/>
    <lineage>
        <taxon>Bacteria</taxon>
        <taxon>Bacillati</taxon>
        <taxon>Actinomycetota</taxon>
        <taxon>Actinomycetes</taxon>
        <taxon>Geodermatophilales</taxon>
        <taxon>Geodermatophilaceae</taxon>
        <taxon>Blastococcus</taxon>
    </lineage>
</organism>
<evidence type="ECO:0000259" key="3">
    <source>
        <dbReference type="Pfam" id="PF01557"/>
    </source>
</evidence>
<dbReference type="InterPro" id="IPR036663">
    <property type="entry name" value="Fumarylacetoacetase_C_sf"/>
</dbReference>
<dbReference type="GO" id="GO:0046872">
    <property type="term" value="F:metal ion binding"/>
    <property type="evidence" value="ECO:0007669"/>
    <property type="project" value="UniProtKB-KW"/>
</dbReference>
<dbReference type="GO" id="GO:0016787">
    <property type="term" value="F:hydrolase activity"/>
    <property type="evidence" value="ECO:0007669"/>
    <property type="project" value="UniProtKB-KW"/>
</dbReference>
<dbReference type="GO" id="GO:0016853">
    <property type="term" value="F:isomerase activity"/>
    <property type="evidence" value="ECO:0007669"/>
    <property type="project" value="UniProtKB-ARBA"/>
</dbReference>
<sequence>MRIANLSGRLVLIAPDGASAVDVERASNGRFSSDPQAVYDDWSTFTGWAAGADLSGGVAFAAEDLGPPTPRPRQLFAIGLNYREHAAESGFAVPDAPTVMFTKWASCLTGPVTEVILPQGGHTDWEVELVVVIGRRTQDVSEAQAWDHVAGLTVGQDLSERITQMAGPSPQFSLAKSLPGFGPMGPWLVTPDELDDPDDLELGCSVNGEQMQKGRTRDLIFSVPAMVAALSRALPLLPGDVLFTGTPSGVGMGRQPQRWLAPGDELVSRISGIGELRQRFVASGTSTN</sequence>
<feature type="domain" description="Fumarylacetoacetase-like C-terminal" evidence="3">
    <location>
        <begin position="75"/>
        <end position="280"/>
    </location>
</feature>
<evidence type="ECO:0000313" key="5">
    <source>
        <dbReference type="Proteomes" id="UP000479241"/>
    </source>
</evidence>
<dbReference type="Proteomes" id="UP000479241">
    <property type="component" value="Unassembled WGS sequence"/>
</dbReference>
<evidence type="ECO:0000313" key="4">
    <source>
        <dbReference type="EMBL" id="NEK86469.1"/>
    </source>
</evidence>
<dbReference type="InterPro" id="IPR051121">
    <property type="entry name" value="FAH"/>
</dbReference>
<name>A0A6L9W3W0_9ACTN</name>
<dbReference type="GO" id="GO:0019752">
    <property type="term" value="P:carboxylic acid metabolic process"/>
    <property type="evidence" value="ECO:0007669"/>
    <property type="project" value="UniProtKB-ARBA"/>
</dbReference>
<dbReference type="FunFam" id="3.90.850.10:FF:000002">
    <property type="entry name" value="2-hydroxyhepta-2,4-diene-1,7-dioate isomerase"/>
    <property type="match status" value="1"/>
</dbReference>
<dbReference type="Pfam" id="PF01557">
    <property type="entry name" value="FAA_hydrolase"/>
    <property type="match status" value="1"/>
</dbReference>
<accession>A0A6L9W3W0</accession>
<dbReference type="PANTHER" id="PTHR42796:SF4">
    <property type="entry name" value="FUMARYLACETOACETATE HYDROLASE DOMAIN-CONTAINING PROTEIN 2A"/>
    <property type="match status" value="1"/>
</dbReference>
<reference evidence="4 5" key="1">
    <citation type="submission" date="2019-12" db="EMBL/GenBank/DDBJ databases">
        <title>the WGS of Blastococcus saxobsidens 67B17.</title>
        <authorList>
            <person name="Jiang Z."/>
        </authorList>
    </citation>
    <scope>NUCLEOTIDE SEQUENCE [LARGE SCALE GENOMIC DNA]</scope>
    <source>
        <strain evidence="4 5">67B17</strain>
    </source>
</reference>
<evidence type="ECO:0000256" key="1">
    <source>
        <dbReference type="ARBA" id="ARBA00010211"/>
    </source>
</evidence>
<dbReference type="EMBL" id="JAAGWG010000016">
    <property type="protein sequence ID" value="NEK86469.1"/>
    <property type="molecule type" value="Genomic_DNA"/>
</dbReference>
<dbReference type="AlphaFoldDB" id="A0A6L9W3W0"/>
<evidence type="ECO:0000256" key="2">
    <source>
        <dbReference type="ARBA" id="ARBA00022723"/>
    </source>
</evidence>
<keyword evidence="4" id="KW-0378">Hydrolase</keyword>
<dbReference type="PANTHER" id="PTHR42796">
    <property type="entry name" value="FUMARYLACETOACETATE HYDROLASE DOMAIN-CONTAINING PROTEIN 2A-RELATED"/>
    <property type="match status" value="1"/>
</dbReference>